<keyword evidence="4" id="KW-0285">Flavoprotein</keyword>
<protein>
    <recommendedName>
        <fullName evidence="13">NADH:flavin oxidoreductase/NADH oxidase N-terminal domain-containing protein</fullName>
    </recommendedName>
</protein>
<evidence type="ECO:0000259" key="11">
    <source>
        <dbReference type="Pfam" id="PF07992"/>
    </source>
</evidence>
<keyword evidence="5" id="KW-0288">FMN</keyword>
<keyword evidence="9" id="KW-0411">Iron-sulfur</keyword>
<comment type="caution">
    <text evidence="12">The sequence shown here is derived from an EMBL/GenBank/DDBJ whole genome shotgun (WGS) entry which is preliminary data.</text>
</comment>
<dbReference type="AlphaFoldDB" id="A0A0F9QF32"/>
<dbReference type="InterPro" id="IPR051793">
    <property type="entry name" value="NADH:flavin_oxidoreductase"/>
</dbReference>
<comment type="cofactor">
    <cofactor evidence="2">
        <name>[4Fe-4S] cluster</name>
        <dbReference type="ChEBI" id="CHEBI:49883"/>
    </cofactor>
</comment>
<dbReference type="Pfam" id="PF07992">
    <property type="entry name" value="Pyr_redox_2"/>
    <property type="match status" value="1"/>
</dbReference>
<evidence type="ECO:0008006" key="13">
    <source>
        <dbReference type="Google" id="ProtNLM"/>
    </source>
</evidence>
<dbReference type="Gene3D" id="3.20.20.70">
    <property type="entry name" value="Aldolase class I"/>
    <property type="match status" value="1"/>
</dbReference>
<dbReference type="GO" id="GO:0010181">
    <property type="term" value="F:FMN binding"/>
    <property type="evidence" value="ECO:0007669"/>
    <property type="project" value="InterPro"/>
</dbReference>
<dbReference type="PANTHER" id="PTHR42917">
    <property type="entry name" value="2,4-DIENOYL-COA REDUCTASE"/>
    <property type="match status" value="1"/>
</dbReference>
<evidence type="ECO:0000256" key="7">
    <source>
        <dbReference type="ARBA" id="ARBA00023002"/>
    </source>
</evidence>
<keyword evidence="7" id="KW-0560">Oxidoreductase</keyword>
<dbReference type="SUPFAM" id="SSF51905">
    <property type="entry name" value="FAD/NAD(P)-binding domain"/>
    <property type="match status" value="1"/>
</dbReference>
<comment type="cofactor">
    <cofactor evidence="1">
        <name>FMN</name>
        <dbReference type="ChEBI" id="CHEBI:58210"/>
    </cofactor>
</comment>
<keyword evidence="6" id="KW-0479">Metal-binding</keyword>
<dbReference type="PANTHER" id="PTHR42917:SF2">
    <property type="entry name" value="2,4-DIENOYL-COA REDUCTASE [(2E)-ENOYL-COA-PRODUCING]"/>
    <property type="match status" value="1"/>
</dbReference>
<evidence type="ECO:0000259" key="10">
    <source>
        <dbReference type="Pfam" id="PF00724"/>
    </source>
</evidence>
<evidence type="ECO:0000256" key="2">
    <source>
        <dbReference type="ARBA" id="ARBA00001966"/>
    </source>
</evidence>
<dbReference type="GO" id="GO:0046872">
    <property type="term" value="F:metal ion binding"/>
    <property type="evidence" value="ECO:0007669"/>
    <property type="project" value="UniProtKB-KW"/>
</dbReference>
<evidence type="ECO:0000256" key="5">
    <source>
        <dbReference type="ARBA" id="ARBA00022643"/>
    </source>
</evidence>
<evidence type="ECO:0000256" key="9">
    <source>
        <dbReference type="ARBA" id="ARBA00023014"/>
    </source>
</evidence>
<dbReference type="InterPro" id="IPR013785">
    <property type="entry name" value="Aldolase_TIM"/>
</dbReference>
<dbReference type="Pfam" id="PF00724">
    <property type="entry name" value="Oxidored_FMN"/>
    <property type="match status" value="1"/>
</dbReference>
<reference evidence="12" key="1">
    <citation type="journal article" date="2015" name="Nature">
        <title>Complex archaea that bridge the gap between prokaryotes and eukaryotes.</title>
        <authorList>
            <person name="Spang A."/>
            <person name="Saw J.H."/>
            <person name="Jorgensen S.L."/>
            <person name="Zaremba-Niedzwiedzka K."/>
            <person name="Martijn J."/>
            <person name="Lind A.E."/>
            <person name="van Eijk R."/>
            <person name="Schleper C."/>
            <person name="Guy L."/>
            <person name="Ettema T.J."/>
        </authorList>
    </citation>
    <scope>NUCLEOTIDE SEQUENCE</scope>
</reference>
<dbReference type="CDD" id="cd02803">
    <property type="entry name" value="OYE_like_FMN_family"/>
    <property type="match status" value="1"/>
</dbReference>
<evidence type="ECO:0000256" key="8">
    <source>
        <dbReference type="ARBA" id="ARBA00023004"/>
    </source>
</evidence>
<dbReference type="GO" id="GO:0016491">
    <property type="term" value="F:oxidoreductase activity"/>
    <property type="evidence" value="ECO:0007669"/>
    <property type="project" value="UniProtKB-KW"/>
</dbReference>
<dbReference type="InterPro" id="IPR001155">
    <property type="entry name" value="OxRdtase_FMN_N"/>
</dbReference>
<organism evidence="12">
    <name type="scientific">marine sediment metagenome</name>
    <dbReference type="NCBI Taxonomy" id="412755"/>
    <lineage>
        <taxon>unclassified sequences</taxon>
        <taxon>metagenomes</taxon>
        <taxon>ecological metagenomes</taxon>
    </lineage>
</organism>
<keyword evidence="8" id="KW-0408">Iron</keyword>
<feature type="domain" description="FAD/NAD(P)-binding" evidence="11">
    <location>
        <begin position="396"/>
        <end position="614"/>
    </location>
</feature>
<sequence length="662" mass="73490">MPKISDPITIRDMEVKNRFGFPPMVSGSHDSEGRPTERAFTQYEQKAKGGVGIMTYEASMLDPWLKGPGMTSPNIGREENIPAFKKITDRIHKHNVKFGMQMNKIGMISYTFASLANFFKLPSNIGPSSIDLEHAFSAWKLMVPSWPDTIKKNNLKIKELTIKEIEQIQNLYAVGAKNAIQAGFDYVEVNSGHGTLPQSFITPYFNRRTDKYGGSVEKRCTFIKETVAKIRENIGKEPPILVRFSADELVHDGNKIENSIEIAKILEKAGVDCIDVTQGVILRSPFGITIPSYCKPGCFIHLAEEIKKHVKIPVMGVGGINDPRMAAEFIEQGKADIINMGRQLICDSETPNKYFEGRFDDIKRCLGCLASCGTCTYDAYSGLNYQELTPSTEPKKIVILGAGIAGMEAARVSKLRGHEVKIYERSGQVGGLVSLLAKEFGKERFLQIVTYLSDQLKKLNILIHLNRDLTKKEVQSLNPDILILAAGSEATLPVNLKGKPNVLTQDELILKSKSMGKDIVVWGLNAYWRGGLESVVSLSEEGYNIKALVGSEATVGQIIAGAAGRRFWILRYMRDKKIPIYIKAKLLDVTDEGVKFLDKDENEQFIEANSLVYCGPRIASGKVLKNKFEGAAPEIKLIGDCNKPRDIQAAMKDAQTFARNLK</sequence>
<evidence type="ECO:0000256" key="6">
    <source>
        <dbReference type="ARBA" id="ARBA00022723"/>
    </source>
</evidence>
<evidence type="ECO:0000256" key="3">
    <source>
        <dbReference type="ARBA" id="ARBA00011048"/>
    </source>
</evidence>
<proteinExistence type="inferred from homology"/>
<feature type="domain" description="NADH:flavin oxidoreductase/NADH oxidase N-terminal" evidence="10">
    <location>
        <begin position="6"/>
        <end position="358"/>
    </location>
</feature>
<accession>A0A0F9QF32</accession>
<gene>
    <name evidence="12" type="ORF">LCGC14_0710680</name>
</gene>
<dbReference type="SUPFAM" id="SSF51395">
    <property type="entry name" value="FMN-linked oxidoreductases"/>
    <property type="match status" value="1"/>
</dbReference>
<evidence type="ECO:0000256" key="4">
    <source>
        <dbReference type="ARBA" id="ARBA00022630"/>
    </source>
</evidence>
<dbReference type="InterPro" id="IPR023753">
    <property type="entry name" value="FAD/NAD-binding_dom"/>
</dbReference>
<name>A0A0F9QF32_9ZZZZ</name>
<dbReference type="GO" id="GO:0051536">
    <property type="term" value="F:iron-sulfur cluster binding"/>
    <property type="evidence" value="ECO:0007669"/>
    <property type="project" value="UniProtKB-KW"/>
</dbReference>
<dbReference type="Gene3D" id="3.40.50.720">
    <property type="entry name" value="NAD(P)-binding Rossmann-like Domain"/>
    <property type="match status" value="1"/>
</dbReference>
<dbReference type="EMBL" id="LAZR01001563">
    <property type="protein sequence ID" value="KKN42695.1"/>
    <property type="molecule type" value="Genomic_DNA"/>
</dbReference>
<dbReference type="InterPro" id="IPR036188">
    <property type="entry name" value="FAD/NAD-bd_sf"/>
</dbReference>
<comment type="similarity">
    <text evidence="3">In the N-terminal section; belongs to the NADH:flavin oxidoreductase/NADH oxidase family.</text>
</comment>
<dbReference type="Gene3D" id="3.50.50.60">
    <property type="entry name" value="FAD/NAD(P)-binding domain"/>
    <property type="match status" value="1"/>
</dbReference>
<evidence type="ECO:0000313" key="12">
    <source>
        <dbReference type="EMBL" id="KKN42695.1"/>
    </source>
</evidence>
<evidence type="ECO:0000256" key="1">
    <source>
        <dbReference type="ARBA" id="ARBA00001917"/>
    </source>
</evidence>